<feature type="region of interest" description="Disordered" evidence="6">
    <location>
        <begin position="21"/>
        <end position="61"/>
    </location>
</feature>
<dbReference type="InterPro" id="IPR001478">
    <property type="entry name" value="PDZ"/>
</dbReference>
<accession>A0A290XBD6</accession>
<evidence type="ECO:0000256" key="6">
    <source>
        <dbReference type="SAM" id="MobiDB-lite"/>
    </source>
</evidence>
<dbReference type="AlphaFoldDB" id="A0A290XBD6"/>
<dbReference type="InterPro" id="IPR005151">
    <property type="entry name" value="Tail-specific_protease"/>
</dbReference>
<evidence type="ECO:0000256" key="5">
    <source>
        <dbReference type="RuleBase" id="RU004404"/>
    </source>
</evidence>
<feature type="chain" id="PRO_5012877628" evidence="7">
    <location>
        <begin position="21"/>
        <end position="567"/>
    </location>
</feature>
<dbReference type="Gene3D" id="3.90.226.10">
    <property type="entry name" value="2-enoyl-CoA Hydratase, Chain A, domain 1"/>
    <property type="match status" value="1"/>
</dbReference>
<dbReference type="InterPro" id="IPR036034">
    <property type="entry name" value="PDZ_sf"/>
</dbReference>
<feature type="compositionally biased region" description="Low complexity" evidence="6">
    <location>
        <begin position="21"/>
        <end position="35"/>
    </location>
</feature>
<dbReference type="Pfam" id="PF22694">
    <property type="entry name" value="CtpB_N-like"/>
    <property type="match status" value="1"/>
</dbReference>
<dbReference type="PROSITE" id="PS50106">
    <property type="entry name" value="PDZ"/>
    <property type="match status" value="1"/>
</dbReference>
<dbReference type="FunFam" id="3.90.226.10:FF:000029">
    <property type="entry name" value="Peptidase, S41 family"/>
    <property type="match status" value="1"/>
</dbReference>
<dbReference type="GO" id="GO:0008236">
    <property type="term" value="F:serine-type peptidase activity"/>
    <property type="evidence" value="ECO:0007669"/>
    <property type="project" value="UniProtKB-KW"/>
</dbReference>
<evidence type="ECO:0000256" key="2">
    <source>
        <dbReference type="ARBA" id="ARBA00022670"/>
    </source>
</evidence>
<dbReference type="CDD" id="cd07560">
    <property type="entry name" value="Peptidase_S41_CPP"/>
    <property type="match status" value="1"/>
</dbReference>
<dbReference type="SUPFAM" id="SSF52096">
    <property type="entry name" value="ClpP/crotonase"/>
    <property type="match status" value="1"/>
</dbReference>
<feature type="compositionally biased region" description="Low complexity" evidence="6">
    <location>
        <begin position="472"/>
        <end position="486"/>
    </location>
</feature>
<dbReference type="SMART" id="SM00228">
    <property type="entry name" value="PDZ"/>
    <property type="match status" value="1"/>
</dbReference>
<keyword evidence="10" id="KW-1185">Reference proteome</keyword>
<dbReference type="GO" id="GO:0006508">
    <property type="term" value="P:proteolysis"/>
    <property type="evidence" value="ECO:0007669"/>
    <property type="project" value="UniProtKB-KW"/>
</dbReference>
<evidence type="ECO:0000259" key="8">
    <source>
        <dbReference type="PROSITE" id="PS50106"/>
    </source>
</evidence>
<keyword evidence="4 5" id="KW-0720">Serine protease</keyword>
<proteinExistence type="inferred from homology"/>
<dbReference type="SMART" id="SM00245">
    <property type="entry name" value="TSPc"/>
    <property type="match status" value="1"/>
</dbReference>
<protein>
    <submittedName>
        <fullName evidence="9">Peptidase S41</fullName>
    </submittedName>
</protein>
<feature type="signal peptide" evidence="7">
    <location>
        <begin position="1"/>
        <end position="20"/>
    </location>
</feature>
<feature type="region of interest" description="Disordered" evidence="6">
    <location>
        <begin position="468"/>
        <end position="567"/>
    </location>
</feature>
<feature type="region of interest" description="Disordered" evidence="6">
    <location>
        <begin position="389"/>
        <end position="415"/>
    </location>
</feature>
<dbReference type="InterPro" id="IPR029045">
    <property type="entry name" value="ClpP/crotonase-like_dom_sf"/>
</dbReference>
<dbReference type="GO" id="GO:0007165">
    <property type="term" value="P:signal transduction"/>
    <property type="evidence" value="ECO:0007669"/>
    <property type="project" value="TreeGrafter"/>
</dbReference>
<dbReference type="InterPro" id="IPR004447">
    <property type="entry name" value="Peptidase_S41A"/>
</dbReference>
<evidence type="ECO:0000256" key="3">
    <source>
        <dbReference type="ARBA" id="ARBA00022801"/>
    </source>
</evidence>
<comment type="similarity">
    <text evidence="1 5">Belongs to the peptidase S41A family.</text>
</comment>
<reference evidence="10" key="1">
    <citation type="submission" date="2017-09" db="EMBL/GenBank/DDBJ databases">
        <title>Luteimonas liuhanmingii sp.nov., isolated from the intestinal contents of Tibetan Plateau Pika in Yushu, Qinghai Province, China.</title>
        <authorList>
            <person name="Gui Z."/>
        </authorList>
    </citation>
    <scope>NUCLEOTIDE SEQUENCE [LARGE SCALE GENOMIC DNA]</scope>
    <source>
        <strain evidence="10">100111</strain>
    </source>
</reference>
<organism evidence="9 10">
    <name type="scientific">Luteimonas chenhongjianii</name>
    <dbReference type="NCBI Taxonomy" id="2006110"/>
    <lineage>
        <taxon>Bacteria</taxon>
        <taxon>Pseudomonadati</taxon>
        <taxon>Pseudomonadota</taxon>
        <taxon>Gammaproteobacteria</taxon>
        <taxon>Lysobacterales</taxon>
        <taxon>Lysobacteraceae</taxon>
        <taxon>Luteimonas</taxon>
    </lineage>
</organism>
<evidence type="ECO:0000313" key="10">
    <source>
        <dbReference type="Proteomes" id="UP000218968"/>
    </source>
</evidence>
<dbReference type="Pfam" id="PF03572">
    <property type="entry name" value="Peptidase_S41"/>
    <property type="match status" value="1"/>
</dbReference>
<keyword evidence="2 5" id="KW-0645">Protease</keyword>
<feature type="region of interest" description="Disordered" evidence="6">
    <location>
        <begin position="427"/>
        <end position="448"/>
    </location>
</feature>
<dbReference type="KEGG" id="lum:CNR27_02065"/>
<dbReference type="Pfam" id="PF13180">
    <property type="entry name" value="PDZ_2"/>
    <property type="match status" value="1"/>
</dbReference>
<dbReference type="Gene3D" id="3.30.750.44">
    <property type="match status" value="1"/>
</dbReference>
<feature type="compositionally biased region" description="Low complexity" evidence="6">
    <location>
        <begin position="404"/>
        <end position="415"/>
    </location>
</feature>
<dbReference type="OrthoDB" id="9812068at2"/>
<dbReference type="GO" id="GO:0004175">
    <property type="term" value="F:endopeptidase activity"/>
    <property type="evidence" value="ECO:0007669"/>
    <property type="project" value="TreeGrafter"/>
</dbReference>
<dbReference type="Gene3D" id="2.30.42.10">
    <property type="match status" value="1"/>
</dbReference>
<dbReference type="EMBL" id="CP023406">
    <property type="protein sequence ID" value="ATD66381.1"/>
    <property type="molecule type" value="Genomic_DNA"/>
</dbReference>
<dbReference type="SUPFAM" id="SSF50156">
    <property type="entry name" value="PDZ domain-like"/>
    <property type="match status" value="1"/>
</dbReference>
<evidence type="ECO:0000256" key="4">
    <source>
        <dbReference type="ARBA" id="ARBA00022825"/>
    </source>
</evidence>
<feature type="domain" description="PDZ" evidence="8">
    <location>
        <begin position="126"/>
        <end position="182"/>
    </location>
</feature>
<dbReference type="CDD" id="cd06782">
    <property type="entry name" value="cpPDZ_CPP-like"/>
    <property type="match status" value="1"/>
</dbReference>
<evidence type="ECO:0000313" key="9">
    <source>
        <dbReference type="EMBL" id="ATD66381.1"/>
    </source>
</evidence>
<evidence type="ECO:0000256" key="7">
    <source>
        <dbReference type="SAM" id="SignalP"/>
    </source>
</evidence>
<dbReference type="GO" id="GO:0030288">
    <property type="term" value="C:outer membrane-bounded periplasmic space"/>
    <property type="evidence" value="ECO:0007669"/>
    <property type="project" value="TreeGrafter"/>
</dbReference>
<feature type="compositionally biased region" description="Low complexity" evidence="6">
    <location>
        <begin position="532"/>
        <end position="544"/>
    </location>
</feature>
<dbReference type="RefSeq" id="WP_096296711.1">
    <property type="nucleotide sequence ID" value="NZ_CP023406.1"/>
</dbReference>
<keyword evidence="3 5" id="KW-0378">Hydrolase</keyword>
<dbReference type="InterPro" id="IPR055210">
    <property type="entry name" value="CtpA/B_N"/>
</dbReference>
<dbReference type="PANTHER" id="PTHR32060">
    <property type="entry name" value="TAIL-SPECIFIC PROTEASE"/>
    <property type="match status" value="1"/>
</dbReference>
<keyword evidence="7" id="KW-0732">Signal</keyword>
<dbReference type="NCBIfam" id="TIGR00225">
    <property type="entry name" value="prc"/>
    <property type="match status" value="1"/>
</dbReference>
<name>A0A290XBD6_9GAMM</name>
<feature type="compositionally biased region" description="Pro residues" evidence="6">
    <location>
        <begin position="545"/>
        <end position="558"/>
    </location>
</feature>
<gene>
    <name evidence="9" type="ORF">CNR27_02065</name>
</gene>
<dbReference type="Proteomes" id="UP000218968">
    <property type="component" value="Chromosome"/>
</dbReference>
<dbReference type="PANTHER" id="PTHR32060:SF30">
    <property type="entry name" value="CARBOXY-TERMINAL PROCESSING PROTEASE CTPA"/>
    <property type="match status" value="1"/>
</dbReference>
<sequence length="567" mass="58094">MRANSLALALFALLAPAAFAQTAQDQTQPAPSPQADGPPQVQSPGDAPMAGSDEEADVAASDDPAAIDHASSRVPLQEIRRYVGVFNAVREAYVEPVEDRKLMTSAIRGLLLDLDPHSVYMEKDTATAFDEGTEGAYDGIGVEVMYLGDGSMRVIAPIDGTPAAKAGIRAGDVIISVDGRTLTPSDREGPGPLRGAPGTSVMIGVLRDGETAPLEIRVDRETIRVVSVRGRMLEPGYAYVRLSQFQVDTAADFSRIVSELKQQAGGKLRGLVIDLRSNPGGLLTSAVQIADDLLDEGKIVSTRGRIPISDAEFSASPGDLLDGAPVVVLVDVGSASASEVLAGALRDNNRARVIGSRTFGKGSVQTVLPLDNGDSVKLTTARYYTPSGRSIQARGIDPDVTLRPDGAASADPDAPRAATMYTEANLPGHLQGDEEDGSTGGEALPGEGPISAALAELKKPWVPAAQGRVQDAPPATTPTPRATARPGASPVQSNGTPPASAPTGPEDASSGATPGESGATAPASSPDERGQASPPSIPADDPQAPAAPAPVAPAPEAAPTPSATPSR</sequence>
<evidence type="ECO:0000256" key="1">
    <source>
        <dbReference type="ARBA" id="ARBA00009179"/>
    </source>
</evidence>